<feature type="domain" description="Glycosyltransferase subfamily 4-like N-terminal" evidence="2">
    <location>
        <begin position="18"/>
        <end position="158"/>
    </location>
</feature>
<protein>
    <submittedName>
        <fullName evidence="3">Uncharacterized protein</fullName>
    </submittedName>
</protein>
<dbReference type="Pfam" id="PF00534">
    <property type="entry name" value="Glycos_transf_1"/>
    <property type="match status" value="1"/>
</dbReference>
<organism evidence="3">
    <name type="scientific">uncultured Chthoniobacterales bacterium</name>
    <dbReference type="NCBI Taxonomy" id="1836801"/>
    <lineage>
        <taxon>Bacteria</taxon>
        <taxon>Pseudomonadati</taxon>
        <taxon>Verrucomicrobiota</taxon>
        <taxon>Spartobacteria</taxon>
        <taxon>Chthoniobacterales</taxon>
        <taxon>environmental samples</taxon>
    </lineage>
</organism>
<dbReference type="PANTHER" id="PTHR45947">
    <property type="entry name" value="SULFOQUINOVOSYL TRANSFERASE SQD2"/>
    <property type="match status" value="1"/>
</dbReference>
<sequence length="358" mass="39319">MSDRRRLLIVSHEMTLSGAPIQLAYLVMWLREHGWHPVVVAPEAGPLEAKLPGVEIIYESQLLIDPAYGALRRLIPQFDCVLANTIATWEAVQACQFERVPVVWYIHETQVGVQLMQIIHMIEPSLAVADAIVTPTQTTARVYAPFRNRSIDVIAYGIPPLAAAPTATSEKLRFAVVATYEARKGQDLLLDAIEKLPGDVRARCVFQLVGRALEEAFSESLAGRAHALGNVQLLGSLGHEQALQTIRESDVLVCPSRDETMPIVLLEAMSMGKPSVSFDVGGIHEWIVDRVNGMLAPAQDTTALGSAIERLVWEPDLRRNVGAAARATFEQHFTIGRCGQQFANVIARTIDSYGRAQS</sequence>
<evidence type="ECO:0000259" key="1">
    <source>
        <dbReference type="Pfam" id="PF00534"/>
    </source>
</evidence>
<feature type="domain" description="Glycosyl transferase family 1" evidence="1">
    <location>
        <begin position="169"/>
        <end position="327"/>
    </location>
</feature>
<dbReference type="SUPFAM" id="SSF53756">
    <property type="entry name" value="UDP-Glycosyltransferase/glycogen phosphorylase"/>
    <property type="match status" value="1"/>
</dbReference>
<dbReference type="CDD" id="cd03801">
    <property type="entry name" value="GT4_PimA-like"/>
    <property type="match status" value="1"/>
</dbReference>
<dbReference type="AlphaFoldDB" id="A0A6J4IJW7"/>
<name>A0A6J4IJW7_9BACT</name>
<dbReference type="InterPro" id="IPR050194">
    <property type="entry name" value="Glycosyltransferase_grp1"/>
</dbReference>
<dbReference type="InterPro" id="IPR001296">
    <property type="entry name" value="Glyco_trans_1"/>
</dbReference>
<accession>A0A6J4IJW7</accession>
<evidence type="ECO:0000259" key="2">
    <source>
        <dbReference type="Pfam" id="PF13439"/>
    </source>
</evidence>
<dbReference type="GO" id="GO:0016757">
    <property type="term" value="F:glycosyltransferase activity"/>
    <property type="evidence" value="ECO:0007669"/>
    <property type="project" value="InterPro"/>
</dbReference>
<dbReference type="PANTHER" id="PTHR45947:SF3">
    <property type="entry name" value="SULFOQUINOVOSYL TRANSFERASE SQD2"/>
    <property type="match status" value="1"/>
</dbReference>
<dbReference type="Gene3D" id="3.40.50.2000">
    <property type="entry name" value="Glycogen Phosphorylase B"/>
    <property type="match status" value="2"/>
</dbReference>
<dbReference type="Pfam" id="PF13439">
    <property type="entry name" value="Glyco_transf_4"/>
    <property type="match status" value="1"/>
</dbReference>
<evidence type="ECO:0000313" key="3">
    <source>
        <dbReference type="EMBL" id="CAA9252375.1"/>
    </source>
</evidence>
<reference evidence="3" key="1">
    <citation type="submission" date="2020-02" db="EMBL/GenBank/DDBJ databases">
        <authorList>
            <person name="Meier V. D."/>
        </authorList>
    </citation>
    <scope>NUCLEOTIDE SEQUENCE</scope>
    <source>
        <strain evidence="3">AVDCRST_MAG42</strain>
    </source>
</reference>
<dbReference type="EMBL" id="CADCTA010000082">
    <property type="protein sequence ID" value="CAA9252375.1"/>
    <property type="molecule type" value="Genomic_DNA"/>
</dbReference>
<proteinExistence type="predicted"/>
<gene>
    <name evidence="3" type="ORF">AVDCRST_MAG42-2300</name>
</gene>
<dbReference type="InterPro" id="IPR028098">
    <property type="entry name" value="Glyco_trans_4-like_N"/>
</dbReference>